<evidence type="ECO:0000256" key="3">
    <source>
        <dbReference type="ARBA" id="ARBA00022679"/>
    </source>
</evidence>
<keyword evidence="6" id="KW-1185">Reference proteome</keyword>
<comment type="similarity">
    <text evidence="1">Belongs to the class I-like SAM-binding methyltransferase superfamily. NNMT/PNMT/TEMT family.</text>
</comment>
<proteinExistence type="inferred from homology"/>
<dbReference type="Proteomes" id="UP001295444">
    <property type="component" value="Chromosome 10"/>
</dbReference>
<dbReference type="EMBL" id="OW240921">
    <property type="protein sequence ID" value="CAH2320390.1"/>
    <property type="molecule type" value="Genomic_DNA"/>
</dbReference>
<dbReference type="PROSITE" id="PS51681">
    <property type="entry name" value="SAM_MT_NNMT_PNMT_TEMT"/>
    <property type="match status" value="1"/>
</dbReference>
<dbReference type="Pfam" id="PF01234">
    <property type="entry name" value="NNMT_PNMT_TEMT"/>
    <property type="match status" value="1"/>
</dbReference>
<name>A0AAD1TCB8_PELCU</name>
<dbReference type="GO" id="GO:0032259">
    <property type="term" value="P:methylation"/>
    <property type="evidence" value="ECO:0007669"/>
    <property type="project" value="UniProtKB-KW"/>
</dbReference>
<dbReference type="AlphaFoldDB" id="A0AAD1TCB8"/>
<protein>
    <submittedName>
        <fullName evidence="5">Nicotinamide N-methyltransferase-like</fullName>
    </submittedName>
</protein>
<evidence type="ECO:0000313" key="5">
    <source>
        <dbReference type="EMBL" id="CAH2320390.1"/>
    </source>
</evidence>
<dbReference type="SUPFAM" id="SSF53335">
    <property type="entry name" value="S-adenosyl-L-methionine-dependent methyltransferases"/>
    <property type="match status" value="1"/>
</dbReference>
<keyword evidence="2" id="KW-0489">Methyltransferase</keyword>
<dbReference type="InterPro" id="IPR029063">
    <property type="entry name" value="SAM-dependent_MTases_sf"/>
</dbReference>
<accession>A0AAD1TCB8</accession>
<evidence type="ECO:0000256" key="4">
    <source>
        <dbReference type="ARBA" id="ARBA00022691"/>
    </source>
</evidence>
<dbReference type="InterPro" id="IPR000940">
    <property type="entry name" value="NNMT_TEMT_trans"/>
</dbReference>
<dbReference type="GO" id="GO:0005829">
    <property type="term" value="C:cytosol"/>
    <property type="evidence" value="ECO:0007669"/>
    <property type="project" value="TreeGrafter"/>
</dbReference>
<evidence type="ECO:0000256" key="2">
    <source>
        <dbReference type="ARBA" id="ARBA00022603"/>
    </source>
</evidence>
<evidence type="ECO:0000256" key="1">
    <source>
        <dbReference type="ARBA" id="ARBA00007996"/>
    </source>
</evidence>
<evidence type="ECO:0000313" key="6">
    <source>
        <dbReference type="Proteomes" id="UP001295444"/>
    </source>
</evidence>
<sequence length="264" mass="30543">MDARAGTHKLYHQYEFNPKEFYEMYLSPNSNSQLQENYIVYTMRQLNNEMSSGRITGDRMTEFTIGPVLFKLLVCSEYFKEITVLESNAQCKVELEKWLNKDGDALQMRHITDIACTLQGKRDGWKEKEEKTRSRIKQILMCDFTKENPTDPITVPKSDCFVCIWTLEAISQTQSEFQRNLKKCAALLKLGGHLLYFGVFNGKYFWVGKHKFHILSYDEVFLRQALADCGFLIQCLELTEGKGGEGLIDSGHIVYVRAVKVKEE</sequence>
<dbReference type="Gene3D" id="3.40.50.150">
    <property type="entry name" value="Vaccinia Virus protein VP39"/>
    <property type="match status" value="1"/>
</dbReference>
<keyword evidence="3" id="KW-0808">Transferase</keyword>
<gene>
    <name evidence="5" type="ORF">PECUL_23A001952</name>
</gene>
<dbReference type="GO" id="GO:0008170">
    <property type="term" value="F:N-methyltransferase activity"/>
    <property type="evidence" value="ECO:0007669"/>
    <property type="project" value="TreeGrafter"/>
</dbReference>
<dbReference type="PANTHER" id="PTHR10867">
    <property type="entry name" value="NNMT/PNMT/TEMT FAMILY MEMBER"/>
    <property type="match status" value="1"/>
</dbReference>
<dbReference type="PANTHER" id="PTHR10867:SF44">
    <property type="entry name" value="NICOTINAMIDE N-METHYLTRANSFERASE ISOFORM X2"/>
    <property type="match status" value="1"/>
</dbReference>
<keyword evidence="4" id="KW-0949">S-adenosyl-L-methionine</keyword>
<organism evidence="5 6">
    <name type="scientific">Pelobates cultripes</name>
    <name type="common">Western spadefoot toad</name>
    <dbReference type="NCBI Taxonomy" id="61616"/>
    <lineage>
        <taxon>Eukaryota</taxon>
        <taxon>Metazoa</taxon>
        <taxon>Chordata</taxon>
        <taxon>Craniata</taxon>
        <taxon>Vertebrata</taxon>
        <taxon>Euteleostomi</taxon>
        <taxon>Amphibia</taxon>
        <taxon>Batrachia</taxon>
        <taxon>Anura</taxon>
        <taxon>Pelobatoidea</taxon>
        <taxon>Pelobatidae</taxon>
        <taxon>Pelobates</taxon>
    </lineage>
</organism>
<reference evidence="5" key="1">
    <citation type="submission" date="2022-03" db="EMBL/GenBank/DDBJ databases">
        <authorList>
            <person name="Alioto T."/>
            <person name="Alioto T."/>
            <person name="Gomez Garrido J."/>
        </authorList>
    </citation>
    <scope>NUCLEOTIDE SEQUENCE</scope>
</reference>